<keyword evidence="1" id="KW-0456">Lyase</keyword>
<reference evidence="5" key="1">
    <citation type="journal article" date="2019" name="Int. J. Syst. Evol. Microbiol.">
        <title>The Global Catalogue of Microorganisms (GCM) 10K type strain sequencing project: providing services to taxonomists for standard genome sequencing and annotation.</title>
        <authorList>
            <consortium name="The Broad Institute Genomics Platform"/>
            <consortium name="The Broad Institute Genome Sequencing Center for Infectious Disease"/>
            <person name="Wu L."/>
            <person name="Ma J."/>
        </authorList>
    </citation>
    <scope>NUCLEOTIDE SEQUENCE [LARGE SCALE GENOMIC DNA]</scope>
    <source>
        <strain evidence="5">DT43</strain>
    </source>
</reference>
<evidence type="ECO:0000313" key="4">
    <source>
        <dbReference type="EMBL" id="MFC4472255.1"/>
    </source>
</evidence>
<gene>
    <name evidence="4" type="ORF">ACFPH6_48615</name>
</gene>
<proteinExistence type="predicted"/>
<dbReference type="Gene3D" id="3.20.20.140">
    <property type="entry name" value="Metal-dependent hydrolases"/>
    <property type="match status" value="1"/>
</dbReference>
<evidence type="ECO:0000259" key="3">
    <source>
        <dbReference type="Pfam" id="PF04909"/>
    </source>
</evidence>
<feature type="region of interest" description="Disordered" evidence="2">
    <location>
        <begin position="1"/>
        <end position="20"/>
    </location>
</feature>
<dbReference type="PANTHER" id="PTHR21240:SF28">
    <property type="entry name" value="ISO-OROTATE DECARBOXYLASE (EUROFUNG)"/>
    <property type="match status" value="1"/>
</dbReference>
<evidence type="ECO:0000256" key="1">
    <source>
        <dbReference type="ARBA" id="ARBA00023239"/>
    </source>
</evidence>
<accession>A0ABV8Z7Q0</accession>
<dbReference type="InterPro" id="IPR032465">
    <property type="entry name" value="ACMSD"/>
</dbReference>
<dbReference type="InterPro" id="IPR032466">
    <property type="entry name" value="Metal_Hydrolase"/>
</dbReference>
<feature type="domain" description="Amidohydrolase-related" evidence="3">
    <location>
        <begin position="4"/>
        <end position="276"/>
    </location>
</feature>
<keyword evidence="5" id="KW-1185">Reference proteome</keyword>
<dbReference type="Pfam" id="PF04909">
    <property type="entry name" value="Amidohydro_2"/>
    <property type="match status" value="1"/>
</dbReference>
<dbReference type="EMBL" id="JBHSFG010000111">
    <property type="protein sequence ID" value="MFC4472255.1"/>
    <property type="molecule type" value="Genomic_DNA"/>
</dbReference>
<comment type="caution">
    <text evidence="4">The sequence shown here is derived from an EMBL/GenBank/DDBJ whole genome shotgun (WGS) entry which is preliminary data.</text>
</comment>
<protein>
    <submittedName>
        <fullName evidence="4">Amidohydrolase family protein</fullName>
    </submittedName>
</protein>
<dbReference type="PANTHER" id="PTHR21240">
    <property type="entry name" value="2-AMINO-3-CARBOXYLMUCONATE-6-SEMIALDEHYDE DECARBOXYLASE"/>
    <property type="match status" value="1"/>
</dbReference>
<dbReference type="InterPro" id="IPR006680">
    <property type="entry name" value="Amidohydro-rel"/>
</dbReference>
<dbReference type="SUPFAM" id="SSF51556">
    <property type="entry name" value="Metallo-dependent hydrolases"/>
    <property type="match status" value="1"/>
</dbReference>
<sequence length="305" mass="33323">MPGIDLHTHLAPRVDEPPVGPPALYRPDLLEEYLDEADLDEAIVTVPPPFFRQDLDEPEARTWVRSVNDGLLQARHGHDRLTPLAYLPLEHPELALAEYERVRDDATWAGLTGAAGGGSYSLAAPELAPLWRALEDDGRMLLLHPGATPDPRLNPFYLANLLGNPGETALAAAQLVFGDVLALHPGLRFVLVHCGGLLPAVVGRWQRGADTHRPGVPDLSESPRESVRRFYVDCLAHDPAVVDLAVTTFGEDRIVLGSDWPFPMGTRDPRALVAHRGEDFVHRAETHTAHAALGRRATQPCLSPC</sequence>
<name>A0ABV8Z7Q0_9ACTN</name>
<dbReference type="Proteomes" id="UP001596012">
    <property type="component" value="Unassembled WGS sequence"/>
</dbReference>
<dbReference type="RefSeq" id="WP_386355739.1">
    <property type="nucleotide sequence ID" value="NZ_JBHSFG010000111.1"/>
</dbReference>
<evidence type="ECO:0000313" key="5">
    <source>
        <dbReference type="Proteomes" id="UP001596012"/>
    </source>
</evidence>
<feature type="compositionally biased region" description="Basic and acidic residues" evidence="2">
    <location>
        <begin position="1"/>
        <end position="16"/>
    </location>
</feature>
<evidence type="ECO:0000256" key="2">
    <source>
        <dbReference type="SAM" id="MobiDB-lite"/>
    </source>
</evidence>
<organism evidence="4 5">
    <name type="scientific">Streptomyces xiangluensis</name>
    <dbReference type="NCBI Taxonomy" id="2665720"/>
    <lineage>
        <taxon>Bacteria</taxon>
        <taxon>Bacillati</taxon>
        <taxon>Actinomycetota</taxon>
        <taxon>Actinomycetes</taxon>
        <taxon>Kitasatosporales</taxon>
        <taxon>Streptomycetaceae</taxon>
        <taxon>Streptomyces</taxon>
    </lineage>
</organism>